<evidence type="ECO:0000313" key="2">
    <source>
        <dbReference type="Proteomes" id="UP000814033"/>
    </source>
</evidence>
<keyword evidence="2" id="KW-1185">Reference proteome</keyword>
<evidence type="ECO:0000313" key="1">
    <source>
        <dbReference type="EMBL" id="KAI0043965.1"/>
    </source>
</evidence>
<accession>A0ACB8RK42</accession>
<comment type="caution">
    <text evidence="1">The sequence shown here is derived from an EMBL/GenBank/DDBJ whole genome shotgun (WGS) entry which is preliminary data.</text>
</comment>
<dbReference type="Proteomes" id="UP000814033">
    <property type="component" value="Unassembled WGS sequence"/>
</dbReference>
<proteinExistence type="predicted"/>
<dbReference type="EMBL" id="MU275998">
    <property type="protein sequence ID" value="KAI0043965.1"/>
    <property type="molecule type" value="Genomic_DNA"/>
</dbReference>
<protein>
    <submittedName>
        <fullName evidence="1">Uncharacterized protein</fullName>
    </submittedName>
</protein>
<organism evidence="1 2">
    <name type="scientific">Auriscalpium vulgare</name>
    <dbReference type="NCBI Taxonomy" id="40419"/>
    <lineage>
        <taxon>Eukaryota</taxon>
        <taxon>Fungi</taxon>
        <taxon>Dikarya</taxon>
        <taxon>Basidiomycota</taxon>
        <taxon>Agaricomycotina</taxon>
        <taxon>Agaricomycetes</taxon>
        <taxon>Russulales</taxon>
        <taxon>Auriscalpiaceae</taxon>
        <taxon>Auriscalpium</taxon>
    </lineage>
</organism>
<sequence length="280" mass="31659">MVGYSMPSHEVYHQSRAAHGIGLPNDDATLDQLVLHYERMDLIDFPPRLHGTIITNDRRALAFTRWYNDPSRHRINIPAYTGMPVQPQYYHFFSPSEVTEALANPMSGLRGSLLAFTQKIKAESQDRWSRPTVTSIGWNQTMGMVAFGSTNKLWPSPDKDLRGQQREDRNPWKDEEFFRALQRKHAEIVATKGAHVAGHPPGNCAEWNIPNALSMPGTVVHLLSIKGATEQPVPMCPYCEGMVKEICRRNNITVLEYTGPLEPARVFRWLPNGVWSAGRA</sequence>
<gene>
    <name evidence="1" type="ORF">FA95DRAFT_1597664</name>
</gene>
<reference evidence="1" key="2">
    <citation type="journal article" date="2022" name="New Phytol.">
        <title>Evolutionary transition to the ectomycorrhizal habit in the genomes of a hyperdiverse lineage of mushroom-forming fungi.</title>
        <authorList>
            <person name="Looney B."/>
            <person name="Miyauchi S."/>
            <person name="Morin E."/>
            <person name="Drula E."/>
            <person name="Courty P.E."/>
            <person name="Kohler A."/>
            <person name="Kuo A."/>
            <person name="LaButti K."/>
            <person name="Pangilinan J."/>
            <person name="Lipzen A."/>
            <person name="Riley R."/>
            <person name="Andreopoulos W."/>
            <person name="He G."/>
            <person name="Johnson J."/>
            <person name="Nolan M."/>
            <person name="Tritt A."/>
            <person name="Barry K.W."/>
            <person name="Grigoriev I.V."/>
            <person name="Nagy L.G."/>
            <person name="Hibbett D."/>
            <person name="Henrissat B."/>
            <person name="Matheny P.B."/>
            <person name="Labbe J."/>
            <person name="Martin F.M."/>
        </authorList>
    </citation>
    <scope>NUCLEOTIDE SEQUENCE</scope>
    <source>
        <strain evidence="1">FP105234-sp</strain>
    </source>
</reference>
<name>A0ACB8RK42_9AGAM</name>
<reference evidence="1" key="1">
    <citation type="submission" date="2021-02" db="EMBL/GenBank/DDBJ databases">
        <authorList>
            <consortium name="DOE Joint Genome Institute"/>
            <person name="Ahrendt S."/>
            <person name="Looney B.P."/>
            <person name="Miyauchi S."/>
            <person name="Morin E."/>
            <person name="Drula E."/>
            <person name="Courty P.E."/>
            <person name="Chicoki N."/>
            <person name="Fauchery L."/>
            <person name="Kohler A."/>
            <person name="Kuo A."/>
            <person name="Labutti K."/>
            <person name="Pangilinan J."/>
            <person name="Lipzen A."/>
            <person name="Riley R."/>
            <person name="Andreopoulos W."/>
            <person name="He G."/>
            <person name="Johnson J."/>
            <person name="Barry K.W."/>
            <person name="Grigoriev I.V."/>
            <person name="Nagy L."/>
            <person name="Hibbett D."/>
            <person name="Henrissat B."/>
            <person name="Matheny P.B."/>
            <person name="Labbe J."/>
            <person name="Martin F."/>
        </authorList>
    </citation>
    <scope>NUCLEOTIDE SEQUENCE</scope>
    <source>
        <strain evidence="1">FP105234-sp</strain>
    </source>
</reference>